<organism evidence="2">
    <name type="scientific">viral metagenome</name>
    <dbReference type="NCBI Taxonomy" id="1070528"/>
    <lineage>
        <taxon>unclassified sequences</taxon>
        <taxon>metagenomes</taxon>
        <taxon>organismal metagenomes</taxon>
    </lineage>
</organism>
<dbReference type="InterPro" id="IPR027434">
    <property type="entry name" value="Homing_endonucl"/>
</dbReference>
<dbReference type="EMBL" id="MT145021">
    <property type="protein sequence ID" value="QJI02673.1"/>
    <property type="molecule type" value="Genomic_DNA"/>
</dbReference>
<keyword evidence="2" id="KW-0540">Nuclease</keyword>
<accession>A0A6M3LD76</accession>
<evidence type="ECO:0000259" key="1">
    <source>
        <dbReference type="Pfam" id="PF14528"/>
    </source>
</evidence>
<dbReference type="InterPro" id="IPR004860">
    <property type="entry name" value="LAGLIDADG_dom"/>
</dbReference>
<sequence length="179" mass="20269">MTNIESKNPMDDAKAEMGNPQERSLAWLAGIVDGEGSITTQAWIMKDGNLRLTPFVSIGNTDEAIVLECKRILDSLGIKNRWQKIESENKWIGRVDGEKAVLAIIDALYDYLISYKKHNCDVIRKYIEMRHAMRFKHDGLGRITRQPYTKDQIQLVSSIRTSRNAKSSETLCRAANVVG</sequence>
<reference evidence="2" key="1">
    <citation type="submission" date="2020-03" db="EMBL/GenBank/DDBJ databases">
        <title>The deep terrestrial virosphere.</title>
        <authorList>
            <person name="Holmfeldt K."/>
            <person name="Nilsson E."/>
            <person name="Simone D."/>
            <person name="Lopez-Fernandez M."/>
            <person name="Wu X."/>
            <person name="de Brujin I."/>
            <person name="Lundin D."/>
            <person name="Andersson A."/>
            <person name="Bertilsson S."/>
            <person name="Dopson M."/>
        </authorList>
    </citation>
    <scope>NUCLEOTIDE SEQUENCE</scope>
    <source>
        <strain evidence="2">MM415B04323</strain>
        <strain evidence="3">TM448B03525</strain>
    </source>
</reference>
<keyword evidence="2" id="KW-0378">Hydrolase</keyword>
<keyword evidence="2" id="KW-0255">Endonuclease</keyword>
<dbReference type="Pfam" id="PF14528">
    <property type="entry name" value="LAGLIDADG_3"/>
    <property type="match status" value="1"/>
</dbReference>
<evidence type="ECO:0000313" key="2">
    <source>
        <dbReference type="EMBL" id="QJA93187.1"/>
    </source>
</evidence>
<dbReference type="AlphaFoldDB" id="A0A6M3LD76"/>
<proteinExistence type="predicted"/>
<feature type="domain" description="Homing endonuclease LAGLIDADG" evidence="1">
    <location>
        <begin position="25"/>
        <end position="87"/>
    </location>
</feature>
<dbReference type="EMBL" id="MT143129">
    <property type="protein sequence ID" value="QJA93187.1"/>
    <property type="molecule type" value="Genomic_DNA"/>
</dbReference>
<evidence type="ECO:0000313" key="3">
    <source>
        <dbReference type="EMBL" id="QJI02673.1"/>
    </source>
</evidence>
<dbReference type="SUPFAM" id="SSF55608">
    <property type="entry name" value="Homing endonucleases"/>
    <property type="match status" value="1"/>
</dbReference>
<protein>
    <submittedName>
        <fullName evidence="2">Putative homing endonuclease</fullName>
    </submittedName>
</protein>
<gene>
    <name evidence="2" type="ORF">MM415B04323_0003</name>
    <name evidence="3" type="ORF">TM448B03525_0006</name>
</gene>
<dbReference type="Gene3D" id="3.10.28.10">
    <property type="entry name" value="Homing endonucleases"/>
    <property type="match status" value="1"/>
</dbReference>
<dbReference type="GO" id="GO:0004519">
    <property type="term" value="F:endonuclease activity"/>
    <property type="evidence" value="ECO:0007669"/>
    <property type="project" value="UniProtKB-KW"/>
</dbReference>
<name>A0A6M3LD76_9ZZZZ</name>